<dbReference type="Proteomes" id="UP001164250">
    <property type="component" value="Chromosome 12"/>
</dbReference>
<protein>
    <submittedName>
        <fullName evidence="1">Uncharacterized protein</fullName>
    </submittedName>
</protein>
<comment type="caution">
    <text evidence="1">The sequence shown here is derived from an EMBL/GenBank/DDBJ whole genome shotgun (WGS) entry which is preliminary data.</text>
</comment>
<proteinExistence type="predicted"/>
<dbReference type="EMBL" id="CM047908">
    <property type="protein sequence ID" value="KAJ0082271.1"/>
    <property type="molecule type" value="Genomic_DNA"/>
</dbReference>
<evidence type="ECO:0000313" key="2">
    <source>
        <dbReference type="Proteomes" id="UP001164250"/>
    </source>
</evidence>
<evidence type="ECO:0000313" key="1">
    <source>
        <dbReference type="EMBL" id="KAJ0082271.1"/>
    </source>
</evidence>
<gene>
    <name evidence="1" type="ORF">Patl1_09862</name>
</gene>
<name>A0ACC1A7W3_9ROSI</name>
<organism evidence="1 2">
    <name type="scientific">Pistacia atlantica</name>
    <dbReference type="NCBI Taxonomy" id="434234"/>
    <lineage>
        <taxon>Eukaryota</taxon>
        <taxon>Viridiplantae</taxon>
        <taxon>Streptophyta</taxon>
        <taxon>Embryophyta</taxon>
        <taxon>Tracheophyta</taxon>
        <taxon>Spermatophyta</taxon>
        <taxon>Magnoliopsida</taxon>
        <taxon>eudicotyledons</taxon>
        <taxon>Gunneridae</taxon>
        <taxon>Pentapetalae</taxon>
        <taxon>rosids</taxon>
        <taxon>malvids</taxon>
        <taxon>Sapindales</taxon>
        <taxon>Anacardiaceae</taxon>
        <taxon>Pistacia</taxon>
    </lineage>
</organism>
<sequence>MTKYDYKATNIYGNTALHEAAADGNIEAVKLLVEHDKGSLRIEIKKVKPRYLKLLHMGKQRWS</sequence>
<reference evidence="2" key="1">
    <citation type="journal article" date="2023" name="G3 (Bethesda)">
        <title>Genome assembly and association tests identify interacting loci associated with vigor, precocity, and sex in interspecific pistachio rootstocks.</title>
        <authorList>
            <person name="Palmer W."/>
            <person name="Jacygrad E."/>
            <person name="Sagayaradj S."/>
            <person name="Cavanaugh K."/>
            <person name="Han R."/>
            <person name="Bertier L."/>
            <person name="Beede B."/>
            <person name="Kafkas S."/>
            <person name="Golino D."/>
            <person name="Preece J."/>
            <person name="Michelmore R."/>
        </authorList>
    </citation>
    <scope>NUCLEOTIDE SEQUENCE [LARGE SCALE GENOMIC DNA]</scope>
</reference>
<accession>A0ACC1A7W3</accession>
<keyword evidence="2" id="KW-1185">Reference proteome</keyword>